<evidence type="ECO:0000313" key="9">
    <source>
        <dbReference type="EMBL" id="TVT34680.1"/>
    </source>
</evidence>
<evidence type="ECO:0000256" key="1">
    <source>
        <dbReference type="ARBA" id="ARBA00004651"/>
    </source>
</evidence>
<dbReference type="InterPro" id="IPR006042">
    <property type="entry name" value="Xan_ur_permease"/>
</dbReference>
<feature type="transmembrane region" description="Helical" evidence="8">
    <location>
        <begin position="105"/>
        <end position="122"/>
    </location>
</feature>
<keyword evidence="5 8" id="KW-0812">Transmembrane</keyword>
<feature type="transmembrane region" description="Helical" evidence="8">
    <location>
        <begin position="168"/>
        <end position="185"/>
    </location>
</feature>
<feature type="transmembrane region" description="Helical" evidence="8">
    <location>
        <begin position="347"/>
        <end position="367"/>
    </location>
</feature>
<comment type="caution">
    <text evidence="9">The sequence shown here is derived from an EMBL/GenBank/DDBJ whole genome shotgun (WGS) entry which is preliminary data.</text>
</comment>
<dbReference type="NCBIfam" id="TIGR00801">
    <property type="entry name" value="ncs2"/>
    <property type="match status" value="1"/>
</dbReference>
<keyword evidence="3" id="KW-0813">Transport</keyword>
<proteinExistence type="inferred from homology"/>
<keyword evidence="4" id="KW-1003">Cell membrane</keyword>
<accession>A0A558BDV0</accession>
<dbReference type="PANTHER" id="PTHR42810:SF4">
    <property type="entry name" value="URIC ACID TRANSPORTER UACT"/>
    <property type="match status" value="1"/>
</dbReference>
<dbReference type="EMBL" id="VJWX01000339">
    <property type="protein sequence ID" value="TVT34680.1"/>
    <property type="molecule type" value="Genomic_DNA"/>
</dbReference>
<feature type="transmembrane region" description="Helical" evidence="8">
    <location>
        <begin position="231"/>
        <end position="254"/>
    </location>
</feature>
<keyword evidence="10" id="KW-1185">Reference proteome</keyword>
<evidence type="ECO:0000256" key="3">
    <source>
        <dbReference type="ARBA" id="ARBA00022448"/>
    </source>
</evidence>
<dbReference type="Pfam" id="PF00860">
    <property type="entry name" value="Xan_ur_permease"/>
    <property type="match status" value="1"/>
</dbReference>
<reference evidence="9 10" key="1">
    <citation type="submission" date="2019-07" db="EMBL/GenBank/DDBJ databases">
        <authorList>
            <person name="Duangmal K."/>
            <person name="Teo W.F.A."/>
        </authorList>
    </citation>
    <scope>NUCLEOTIDE SEQUENCE [LARGE SCALE GENOMIC DNA]</scope>
    <source>
        <strain evidence="9 10">TBRC 6029</strain>
    </source>
</reference>
<comment type="similarity">
    <text evidence="2">Belongs to the nucleobase:cation symporter-2 (NCS2) (TC 2.A.40) family.</text>
</comment>
<comment type="subcellular location">
    <subcellularLocation>
        <location evidence="1">Cell membrane</location>
        <topology evidence="1">Multi-pass membrane protein</topology>
    </subcellularLocation>
</comment>
<feature type="transmembrane region" description="Helical" evidence="8">
    <location>
        <begin position="50"/>
        <end position="70"/>
    </location>
</feature>
<organism evidence="9 10">
    <name type="scientific">Amycolatopsis rhizosphaerae</name>
    <dbReference type="NCBI Taxonomy" id="2053003"/>
    <lineage>
        <taxon>Bacteria</taxon>
        <taxon>Bacillati</taxon>
        <taxon>Actinomycetota</taxon>
        <taxon>Actinomycetes</taxon>
        <taxon>Pseudonocardiales</taxon>
        <taxon>Pseudonocardiaceae</taxon>
        <taxon>Amycolatopsis</taxon>
    </lineage>
</organism>
<dbReference type="OrthoDB" id="9805749at2"/>
<dbReference type="InterPro" id="IPR017588">
    <property type="entry name" value="UacT-like"/>
</dbReference>
<keyword evidence="6 8" id="KW-1133">Transmembrane helix</keyword>
<name>A0A558BDV0_9PSEU</name>
<feature type="transmembrane region" description="Helical" evidence="8">
    <location>
        <begin position="197"/>
        <end position="225"/>
    </location>
</feature>
<evidence type="ECO:0000256" key="6">
    <source>
        <dbReference type="ARBA" id="ARBA00022989"/>
    </source>
</evidence>
<evidence type="ECO:0000256" key="7">
    <source>
        <dbReference type="ARBA" id="ARBA00023136"/>
    </source>
</evidence>
<evidence type="ECO:0000256" key="5">
    <source>
        <dbReference type="ARBA" id="ARBA00022692"/>
    </source>
</evidence>
<feature type="transmembrane region" description="Helical" evidence="8">
    <location>
        <begin position="26"/>
        <end position="44"/>
    </location>
</feature>
<feature type="transmembrane region" description="Helical" evidence="8">
    <location>
        <begin position="318"/>
        <end position="341"/>
    </location>
</feature>
<evidence type="ECO:0000313" key="10">
    <source>
        <dbReference type="Proteomes" id="UP000320011"/>
    </source>
</evidence>
<protein>
    <submittedName>
        <fullName evidence="9">Purine permease</fullName>
    </submittedName>
</protein>
<feature type="transmembrane region" description="Helical" evidence="8">
    <location>
        <begin position="379"/>
        <end position="398"/>
    </location>
</feature>
<feature type="transmembrane region" description="Helical" evidence="8">
    <location>
        <begin position="404"/>
        <end position="427"/>
    </location>
</feature>
<reference evidence="9 10" key="2">
    <citation type="submission" date="2019-08" db="EMBL/GenBank/DDBJ databases">
        <title>Amycolatopsis acidicola sp. nov., isolated from peat swamp forest soil.</title>
        <authorList>
            <person name="Srisuk N."/>
        </authorList>
    </citation>
    <scope>NUCLEOTIDE SEQUENCE [LARGE SCALE GENOMIC DNA]</scope>
    <source>
        <strain evidence="9 10">TBRC 6029</strain>
    </source>
</reference>
<gene>
    <name evidence="9" type="ORF">FNH05_26520</name>
</gene>
<evidence type="ECO:0000256" key="8">
    <source>
        <dbReference type="SAM" id="Phobius"/>
    </source>
</evidence>
<dbReference type="AlphaFoldDB" id="A0A558BDV0"/>
<dbReference type="Proteomes" id="UP000320011">
    <property type="component" value="Unassembled WGS sequence"/>
</dbReference>
<evidence type="ECO:0000256" key="4">
    <source>
        <dbReference type="ARBA" id="ARBA00022475"/>
    </source>
</evidence>
<dbReference type="GO" id="GO:0042907">
    <property type="term" value="F:xanthine transmembrane transporter activity"/>
    <property type="evidence" value="ECO:0007669"/>
    <property type="project" value="TreeGrafter"/>
</dbReference>
<sequence length="450" mass="45597">MSSPQRPIGSTLSAARTVLLGLQHMLIMYTGCVTVPLVFGAAAGLDERTIGLLVNADLLVAGIVTAVQSLGLKKVLGLRMPVVTGATFSALTSMILIQGQYGVRAVYGAMLAAGVFGLLVAVPFSRLIRFFPPLVTGVVITVVGLSLIGTAGGMIAGPDPAAADYASIRRLAPAAAVIAIIVLLARVGRGFVGRIGVLLALVLGTALAVPFGFVDFSGLAAAPWFGLTSPFLFGAPSFPVAAVVSMCIVMLVIFTESTASIMAVGEATGDRVDSPRLARGLATDGFSGLLGGVFNAFLDTVYAQNVGLIGMTRVTSRYVTAVTGAILVVLGLVPKIGGLVAALPGPVIGAASLVLFAMVAMVGISTLRRAELDHGHNLTIAATALGVGLLPVFVPHFYHAFPAAVQVIAGSGIIDAAVVAFGLNLLFNHTGRKPAAEDTESGTDGAGAGN</sequence>
<dbReference type="NCBIfam" id="NF037981">
    <property type="entry name" value="NCS2_1"/>
    <property type="match status" value="1"/>
</dbReference>
<feature type="transmembrane region" description="Helical" evidence="8">
    <location>
        <begin position="134"/>
        <end position="156"/>
    </location>
</feature>
<keyword evidence="7 8" id="KW-0472">Membrane</keyword>
<dbReference type="PROSITE" id="PS01116">
    <property type="entry name" value="XANTH_URACIL_PERMASE"/>
    <property type="match status" value="1"/>
</dbReference>
<dbReference type="InterPro" id="IPR006043">
    <property type="entry name" value="NCS2"/>
</dbReference>
<dbReference type="NCBIfam" id="TIGR03173">
    <property type="entry name" value="pbuX"/>
    <property type="match status" value="1"/>
</dbReference>
<dbReference type="PANTHER" id="PTHR42810">
    <property type="entry name" value="PURINE PERMEASE C1399.01C-RELATED"/>
    <property type="match status" value="1"/>
</dbReference>
<evidence type="ECO:0000256" key="2">
    <source>
        <dbReference type="ARBA" id="ARBA00008821"/>
    </source>
</evidence>
<dbReference type="GO" id="GO:0005886">
    <property type="term" value="C:plasma membrane"/>
    <property type="evidence" value="ECO:0007669"/>
    <property type="project" value="UniProtKB-SubCell"/>
</dbReference>